<feature type="region of interest" description="Disordered" evidence="1">
    <location>
        <begin position="662"/>
        <end position="709"/>
    </location>
</feature>
<dbReference type="Pfam" id="PF10551">
    <property type="entry name" value="MULE"/>
    <property type="match status" value="1"/>
</dbReference>
<dbReference type="InterPro" id="IPR052797">
    <property type="entry name" value="RegFact_GeneExpr_CellDeath"/>
</dbReference>
<evidence type="ECO:0000313" key="4">
    <source>
        <dbReference type="WBParaSite" id="PSAMB.scaffold8380size6279.g31313.t1"/>
    </source>
</evidence>
<proteinExistence type="predicted"/>
<dbReference type="InterPro" id="IPR018289">
    <property type="entry name" value="MULE_transposase_dom"/>
</dbReference>
<feature type="compositionally biased region" description="Basic and acidic residues" evidence="1">
    <location>
        <begin position="684"/>
        <end position="700"/>
    </location>
</feature>
<sequence>MFTTREQLRAHVVEQHEANAMQVEEQIFDSALEFEKWLEEARKAHCVDFVTRSGGGIRTRYMACSRSGLSKAKWTVDADRVARFPVRTGEECTAFLRTKEREDGKIEARYCLQHFGHEKEPARLRLSKSEKEHIVNLVQEDHNVDWVLNKIQELHSDKESERLYFASRKDVRAVVEQYGLTKGRRDANDMQSVKLWVDEDAASTSPWKNFFSYQPAVNSDGDGFYLGIMTEEQRDLLKQYAYRGVCVDSTHNCTRYKYKLVTLLVFDDIGRGRPCAFYFCKEESAEQLLPFFREVRERCGPLTPEVLMSDDNNAFWNAWREVFDVSNTHKILCAWHVMRNWALNKGKIEDKERQQHILEQLYLLHREPRRIKFDQMLVEILTMLDEEVEYKSYLQSTYLNTEERIKEWAPYSRAGLVAHTNMAVERWHRTLKRTYLNGSQNSRIDQVLFYLFKAIEDLNRECDVQANRKVLNNQYRIRETHRRHKNGYIFYAAHLEMIKPGPDAETWLIQSRTAPDLWYTVSKRRTCKCSIEARCRLCGMCWEEFSCECPDSIRSGTACAHVHAVVSLKTGQRPLNELLQRSRAPLLGSLDVDHPTSSTEAPLELELEENQESDATKQWSIRCSQGIAALKPMRVAPDNRVEYEALLKRLIVLQSVQPEIEPRHRCQGRPSNAPPVRSSSAPVVDRRTAINKRRRDEREGTSQASQAKRATRYVHMDPSDVQFCRKCLKSDDPGCEAVIEWIQCEGPCGLWFHNMCYNDTICDFC</sequence>
<dbReference type="WBParaSite" id="PSAMB.scaffold8380size6279.g31313.t1">
    <property type="protein sequence ID" value="PSAMB.scaffold8380size6279.g31313.t1"/>
    <property type="gene ID" value="PSAMB.scaffold8380size6279.g31313"/>
</dbReference>
<dbReference type="Proteomes" id="UP000887566">
    <property type="component" value="Unplaced"/>
</dbReference>
<dbReference type="PANTHER" id="PTHR33936:SF25">
    <property type="entry name" value="C2H2-TYPE DOMAIN-CONTAINING PROTEIN"/>
    <property type="match status" value="1"/>
</dbReference>
<dbReference type="AlphaFoldDB" id="A0A914XIQ2"/>
<protein>
    <submittedName>
        <fullName evidence="4">MULE transposase domain-containing protein</fullName>
    </submittedName>
</protein>
<evidence type="ECO:0000256" key="1">
    <source>
        <dbReference type="SAM" id="MobiDB-lite"/>
    </source>
</evidence>
<keyword evidence="3" id="KW-1185">Reference proteome</keyword>
<name>A0A914XIQ2_9BILA</name>
<dbReference type="PANTHER" id="PTHR33936">
    <property type="entry name" value="PROTEIN CBG17840"/>
    <property type="match status" value="1"/>
</dbReference>
<organism evidence="3 4">
    <name type="scientific">Plectus sambesii</name>
    <dbReference type="NCBI Taxonomy" id="2011161"/>
    <lineage>
        <taxon>Eukaryota</taxon>
        <taxon>Metazoa</taxon>
        <taxon>Ecdysozoa</taxon>
        <taxon>Nematoda</taxon>
        <taxon>Chromadorea</taxon>
        <taxon>Plectida</taxon>
        <taxon>Plectina</taxon>
        <taxon>Plectoidea</taxon>
        <taxon>Plectidae</taxon>
        <taxon>Plectus</taxon>
    </lineage>
</organism>
<reference evidence="4" key="1">
    <citation type="submission" date="2022-11" db="UniProtKB">
        <authorList>
            <consortium name="WormBaseParasite"/>
        </authorList>
    </citation>
    <scope>IDENTIFICATION</scope>
</reference>
<evidence type="ECO:0000313" key="3">
    <source>
        <dbReference type="Proteomes" id="UP000887566"/>
    </source>
</evidence>
<accession>A0A914XIQ2</accession>
<evidence type="ECO:0000259" key="2">
    <source>
        <dbReference type="Pfam" id="PF10551"/>
    </source>
</evidence>
<feature type="domain" description="MULE transposase" evidence="2">
    <location>
        <begin position="245"/>
        <end position="340"/>
    </location>
</feature>